<accession>H2XQJ3</accession>
<feature type="compositionally biased region" description="Acidic residues" evidence="1">
    <location>
        <begin position="177"/>
        <end position="195"/>
    </location>
</feature>
<dbReference type="EMBL" id="EAAA01002353">
    <property type="status" value="NOT_ANNOTATED_CDS"/>
    <property type="molecule type" value="Genomic_DNA"/>
</dbReference>
<dbReference type="RefSeq" id="XP_002126632.1">
    <property type="nucleotide sequence ID" value="XM_002126596.3"/>
</dbReference>
<evidence type="ECO:0000313" key="3">
    <source>
        <dbReference type="Proteomes" id="UP000008144"/>
    </source>
</evidence>
<protein>
    <submittedName>
        <fullName evidence="2">Uncharacterized LOC100187406</fullName>
    </submittedName>
</protein>
<feature type="compositionally biased region" description="Basic and acidic residues" evidence="1">
    <location>
        <begin position="61"/>
        <end position="79"/>
    </location>
</feature>
<sequence length="195" mass="21941">MYQSKRQQRGNVLIESDKLQGNGYDTRSDKVGKAGTENKRRVVFVGQSRQKPAASKAARKIIADPRDIQEFQQRQRERSSGLAKRPNGRRASIQPVSSSSGQAKNATSQQRVRRASAPARTHDVIQEISNGEVRMSVVAKKPKNPVQQKSSTDKQHAKNRRVSFHHLVADLSLSTLQEEEEEVEDEEEEDDLTLL</sequence>
<feature type="region of interest" description="Disordered" evidence="1">
    <location>
        <begin position="1"/>
        <end position="195"/>
    </location>
</feature>
<name>H2XQJ3_CIOIN</name>
<reference evidence="2" key="3">
    <citation type="submission" date="2025-08" db="UniProtKB">
        <authorList>
            <consortium name="Ensembl"/>
        </authorList>
    </citation>
    <scope>IDENTIFICATION</scope>
</reference>
<organism evidence="2 3">
    <name type="scientific">Ciona intestinalis</name>
    <name type="common">Transparent sea squirt</name>
    <name type="synonym">Ascidia intestinalis</name>
    <dbReference type="NCBI Taxonomy" id="7719"/>
    <lineage>
        <taxon>Eukaryota</taxon>
        <taxon>Metazoa</taxon>
        <taxon>Chordata</taxon>
        <taxon>Tunicata</taxon>
        <taxon>Ascidiacea</taxon>
        <taxon>Phlebobranchia</taxon>
        <taxon>Cionidae</taxon>
        <taxon>Ciona</taxon>
    </lineage>
</organism>
<feature type="compositionally biased region" description="Polar residues" evidence="1">
    <location>
        <begin position="94"/>
        <end position="110"/>
    </location>
</feature>
<feature type="compositionally biased region" description="Basic and acidic residues" evidence="1">
    <location>
        <begin position="26"/>
        <end position="40"/>
    </location>
</feature>
<dbReference type="InParanoid" id="H2XQJ3"/>
<dbReference type="AlphaFoldDB" id="H2XQJ3"/>
<dbReference type="HOGENOM" id="CLU_1395877_0_0_1"/>
<accession>A0A1W2W859</accession>
<gene>
    <name evidence="2" type="primary">LOC100187406</name>
</gene>
<reference evidence="3" key="1">
    <citation type="journal article" date="2002" name="Science">
        <title>The draft genome of Ciona intestinalis: insights into chordate and vertebrate origins.</title>
        <authorList>
            <person name="Dehal P."/>
            <person name="Satou Y."/>
            <person name="Campbell R.K."/>
            <person name="Chapman J."/>
            <person name="Degnan B."/>
            <person name="De Tomaso A."/>
            <person name="Davidson B."/>
            <person name="Di Gregorio A."/>
            <person name="Gelpke M."/>
            <person name="Goodstein D.M."/>
            <person name="Harafuji N."/>
            <person name="Hastings K.E."/>
            <person name="Ho I."/>
            <person name="Hotta K."/>
            <person name="Huang W."/>
            <person name="Kawashima T."/>
            <person name="Lemaire P."/>
            <person name="Martinez D."/>
            <person name="Meinertzhagen I.A."/>
            <person name="Necula S."/>
            <person name="Nonaka M."/>
            <person name="Putnam N."/>
            <person name="Rash S."/>
            <person name="Saiga H."/>
            <person name="Satake M."/>
            <person name="Terry A."/>
            <person name="Yamada L."/>
            <person name="Wang H.G."/>
            <person name="Awazu S."/>
            <person name="Azumi K."/>
            <person name="Boore J."/>
            <person name="Branno M."/>
            <person name="Chin-Bow S."/>
            <person name="DeSantis R."/>
            <person name="Doyle S."/>
            <person name="Francino P."/>
            <person name="Keys D.N."/>
            <person name="Haga S."/>
            <person name="Hayashi H."/>
            <person name="Hino K."/>
            <person name="Imai K.S."/>
            <person name="Inaba K."/>
            <person name="Kano S."/>
            <person name="Kobayashi K."/>
            <person name="Kobayashi M."/>
            <person name="Lee B.I."/>
            <person name="Makabe K.W."/>
            <person name="Manohar C."/>
            <person name="Matassi G."/>
            <person name="Medina M."/>
            <person name="Mochizuki Y."/>
            <person name="Mount S."/>
            <person name="Morishita T."/>
            <person name="Miura S."/>
            <person name="Nakayama A."/>
            <person name="Nishizaka S."/>
            <person name="Nomoto H."/>
            <person name="Ohta F."/>
            <person name="Oishi K."/>
            <person name="Rigoutsos I."/>
            <person name="Sano M."/>
            <person name="Sasaki A."/>
            <person name="Sasakura Y."/>
            <person name="Shoguchi E."/>
            <person name="Shin-i T."/>
            <person name="Spagnuolo A."/>
            <person name="Stainier D."/>
            <person name="Suzuki M.M."/>
            <person name="Tassy O."/>
            <person name="Takatori N."/>
            <person name="Tokuoka M."/>
            <person name="Yagi K."/>
            <person name="Yoshizaki F."/>
            <person name="Wada S."/>
            <person name="Zhang C."/>
            <person name="Hyatt P.D."/>
            <person name="Larimer F."/>
            <person name="Detter C."/>
            <person name="Doggett N."/>
            <person name="Glavina T."/>
            <person name="Hawkins T."/>
            <person name="Richardson P."/>
            <person name="Lucas S."/>
            <person name="Kohara Y."/>
            <person name="Levine M."/>
            <person name="Satoh N."/>
            <person name="Rokhsar D.S."/>
        </authorList>
    </citation>
    <scope>NUCLEOTIDE SEQUENCE [LARGE SCALE GENOMIC DNA]</scope>
</reference>
<proteinExistence type="predicted"/>
<keyword evidence="3" id="KW-1185">Reference proteome</keyword>
<reference evidence="2" key="4">
    <citation type="submission" date="2025-09" db="UniProtKB">
        <authorList>
            <consortium name="Ensembl"/>
        </authorList>
    </citation>
    <scope>IDENTIFICATION</scope>
</reference>
<evidence type="ECO:0000256" key="1">
    <source>
        <dbReference type="SAM" id="MobiDB-lite"/>
    </source>
</evidence>
<dbReference type="GeneID" id="100187406"/>
<reference evidence="2" key="2">
    <citation type="journal article" date="2008" name="Genome Biol.">
        <title>Improved genome assembly and evidence-based global gene model set for the chordate Ciona intestinalis: new insight into intron and operon populations.</title>
        <authorList>
            <person name="Satou Y."/>
            <person name="Mineta K."/>
            <person name="Ogasawara M."/>
            <person name="Sasakura Y."/>
            <person name="Shoguchi E."/>
            <person name="Ueno K."/>
            <person name="Yamada L."/>
            <person name="Matsumoto J."/>
            <person name="Wasserscheid J."/>
            <person name="Dewar K."/>
            <person name="Wiley G.B."/>
            <person name="Macmil S.L."/>
            <person name="Roe B.A."/>
            <person name="Zeller R.W."/>
            <person name="Hastings K.E."/>
            <person name="Lemaire P."/>
            <person name="Lindquist E."/>
            <person name="Endo T."/>
            <person name="Hotta K."/>
            <person name="Inaba K."/>
        </authorList>
    </citation>
    <scope>NUCLEOTIDE SEQUENCE [LARGE SCALE GENOMIC DNA]</scope>
    <source>
        <strain evidence="2">wild type</strain>
    </source>
</reference>
<dbReference type="KEGG" id="cin:100187406"/>
<dbReference type="Proteomes" id="UP000008144">
    <property type="component" value="Chromosome 7"/>
</dbReference>
<dbReference type="Ensembl" id="ENSCINT00000033550.1">
    <property type="protein sequence ID" value="ENSCINP00000031927.1"/>
    <property type="gene ID" value="ENSCING00000024442.1"/>
</dbReference>
<evidence type="ECO:0000313" key="2">
    <source>
        <dbReference type="Ensembl" id="ENSCINP00000031927.1"/>
    </source>
</evidence>